<keyword evidence="3" id="KW-1185">Reference proteome</keyword>
<protein>
    <submittedName>
        <fullName evidence="2">HD-GYP domain-containing protein</fullName>
        <ecNumber evidence="2">3.1.4.-</ecNumber>
    </submittedName>
</protein>
<dbReference type="RefSeq" id="WP_343186561.1">
    <property type="nucleotide sequence ID" value="NZ_JBCITM010000013.1"/>
</dbReference>
<organism evidence="2 3">
    <name type="scientific">Anoxynatronum sibiricum</name>
    <dbReference type="NCBI Taxonomy" id="210623"/>
    <lineage>
        <taxon>Bacteria</taxon>
        <taxon>Bacillati</taxon>
        <taxon>Bacillota</taxon>
        <taxon>Clostridia</taxon>
        <taxon>Eubacteriales</taxon>
        <taxon>Clostridiaceae</taxon>
        <taxon>Anoxynatronum</taxon>
    </lineage>
</organism>
<dbReference type="PANTHER" id="PTHR43155:SF2">
    <property type="entry name" value="CYCLIC DI-GMP PHOSPHODIESTERASE PA4108"/>
    <property type="match status" value="1"/>
</dbReference>
<dbReference type="PANTHER" id="PTHR43155">
    <property type="entry name" value="CYCLIC DI-GMP PHOSPHODIESTERASE PA4108-RELATED"/>
    <property type="match status" value="1"/>
</dbReference>
<dbReference type="SUPFAM" id="SSF109604">
    <property type="entry name" value="HD-domain/PDEase-like"/>
    <property type="match status" value="1"/>
</dbReference>
<dbReference type="EC" id="3.1.4.-" evidence="2"/>
<comment type="caution">
    <text evidence="2">The sequence shown here is derived from an EMBL/GenBank/DDBJ whole genome shotgun (WGS) entry which is preliminary data.</text>
</comment>
<dbReference type="InterPro" id="IPR003607">
    <property type="entry name" value="HD/PDEase_dom"/>
</dbReference>
<evidence type="ECO:0000313" key="3">
    <source>
        <dbReference type="Proteomes" id="UP001407405"/>
    </source>
</evidence>
<dbReference type="Pfam" id="PF13487">
    <property type="entry name" value="HD_5"/>
    <property type="match status" value="1"/>
</dbReference>
<dbReference type="CDD" id="cd00077">
    <property type="entry name" value="HDc"/>
    <property type="match status" value="1"/>
</dbReference>
<name>A0ABU9VVY6_9CLOT</name>
<reference evidence="2 3" key="1">
    <citation type="submission" date="2024-04" db="EMBL/GenBank/DDBJ databases">
        <title>Genome sequencing and metabolic network reconstruction of aminoacids and betaine degradation by Anoxynatronum sibiricum.</title>
        <authorList>
            <person name="Detkova E.N."/>
            <person name="Boltjanskaja Y.V."/>
            <person name="Mardanov A.V."/>
            <person name="Kevbrin V."/>
        </authorList>
    </citation>
    <scope>NUCLEOTIDE SEQUENCE [LARGE SCALE GENOMIC DNA]</scope>
    <source>
        <strain evidence="2 3">Z-7981</strain>
    </source>
</reference>
<dbReference type="Gene3D" id="1.10.3210.10">
    <property type="entry name" value="Hypothetical protein af1432"/>
    <property type="match status" value="1"/>
</dbReference>
<proteinExistence type="predicted"/>
<accession>A0ABU9VVY6</accession>
<gene>
    <name evidence="2" type="ORF">AAIG11_12295</name>
</gene>
<feature type="domain" description="HD-GYP" evidence="1">
    <location>
        <begin position="130"/>
        <end position="326"/>
    </location>
</feature>
<dbReference type="PROSITE" id="PS51832">
    <property type="entry name" value="HD_GYP"/>
    <property type="match status" value="1"/>
</dbReference>
<dbReference type="InterPro" id="IPR037522">
    <property type="entry name" value="HD_GYP_dom"/>
</dbReference>
<evidence type="ECO:0000259" key="1">
    <source>
        <dbReference type="PROSITE" id="PS51832"/>
    </source>
</evidence>
<dbReference type="Proteomes" id="UP001407405">
    <property type="component" value="Unassembled WGS sequence"/>
</dbReference>
<keyword evidence="2" id="KW-0378">Hydrolase</keyword>
<sequence length="371" mass="43193">MSEIVYVTSKNIFLEELKQGMMIDQDVYSAQGMVLLPRGHILDELDRVKHVLTTHGIMMLKVRIPEEIAGTQVETHRPPKEETLQERQAKVFLETIDEKCDRLKTEFQRMMMNGEVNKETLGERLDETLTAFDADINVMQLMQKVRDLDDSTYVHSHNVALTSHLIGRWMELPDDQLKELTQTALFIDIGKMKVDSEIMQKKGVFSELEFAEARKHAQYSYEAIKDYHFLSHQVAMGVLHHHERMDGSGYPMGLKGEDIPFYARIVAVADVYNALTSKRPHRDKMTPFEAIRIMETEFNELLDPKVLYLFLNRIGTLFTGQRIILQDGRTGEIIFVPRQNIHRPMVRMDDTEEVVDLNQNEYRHLQIRDFV</sequence>
<dbReference type="GO" id="GO:0016787">
    <property type="term" value="F:hydrolase activity"/>
    <property type="evidence" value="ECO:0007669"/>
    <property type="project" value="UniProtKB-KW"/>
</dbReference>
<dbReference type="EMBL" id="JBCITM010000013">
    <property type="protein sequence ID" value="MEN1761264.1"/>
    <property type="molecule type" value="Genomic_DNA"/>
</dbReference>
<evidence type="ECO:0000313" key="2">
    <source>
        <dbReference type="EMBL" id="MEN1761264.1"/>
    </source>
</evidence>